<sequence>MRIFLAAGLFLLAGCVSMQPSVPPPQNTIKRFSISTQFPTLPSGSRLIPDTHFAMIFADSAAALLVPVPFVGEAVSGAINSSKSESYKAHYVGIDLLQLAETAFSSSEFFSHEPQKTQLFPVAYVQESFDDVFRISLAIEVDSDTWVGRYLYHVPTHIPVSDIKNPSTLEVETLKAELATGMQKLAELIARDVRGQLKSTGKTVDFGSYYIYGSKFGGLVTPSIMHLPDGELIEEGDDYVIFRHSGDPSVAGNAGALLFGVHYFKKDQLHTFEVSK</sequence>
<dbReference type="Proteomes" id="UP001231109">
    <property type="component" value="Unassembled WGS sequence"/>
</dbReference>
<dbReference type="EMBL" id="JAPJDZ010000162">
    <property type="protein sequence ID" value="MDP5138441.1"/>
    <property type="molecule type" value="Genomic_DNA"/>
</dbReference>
<comment type="caution">
    <text evidence="2">The sequence shown here is derived from an EMBL/GenBank/DDBJ whole genome shotgun (WGS) entry which is preliminary data.</text>
</comment>
<feature type="chain" id="PRO_5046824124" description="Lipoprotein" evidence="1">
    <location>
        <begin position="19"/>
        <end position="276"/>
    </location>
</feature>
<keyword evidence="1" id="KW-0732">Signal</keyword>
<organism evidence="2 3">
    <name type="scientific">Rheinheimera baltica</name>
    <dbReference type="NCBI Taxonomy" id="67576"/>
    <lineage>
        <taxon>Bacteria</taxon>
        <taxon>Pseudomonadati</taxon>
        <taxon>Pseudomonadota</taxon>
        <taxon>Gammaproteobacteria</taxon>
        <taxon>Chromatiales</taxon>
        <taxon>Chromatiaceae</taxon>
        <taxon>Rheinheimera</taxon>
    </lineage>
</organism>
<dbReference type="PROSITE" id="PS51257">
    <property type="entry name" value="PROKAR_LIPOPROTEIN"/>
    <property type="match status" value="1"/>
</dbReference>
<keyword evidence="3" id="KW-1185">Reference proteome</keyword>
<evidence type="ECO:0008006" key="4">
    <source>
        <dbReference type="Google" id="ProtNLM"/>
    </source>
</evidence>
<name>A0ABT9I4V7_9GAMM</name>
<evidence type="ECO:0000313" key="2">
    <source>
        <dbReference type="EMBL" id="MDP5138441.1"/>
    </source>
</evidence>
<evidence type="ECO:0000256" key="1">
    <source>
        <dbReference type="SAM" id="SignalP"/>
    </source>
</evidence>
<reference evidence="2 3" key="1">
    <citation type="submission" date="2022-11" db="EMBL/GenBank/DDBJ databases">
        <title>Viruses from the air-sea interface of a natural surface slick.</title>
        <authorList>
            <person name="Rahlff J."/>
            <person name="Holmfeldt K."/>
        </authorList>
    </citation>
    <scope>NUCLEOTIDE SEQUENCE [LARGE SCALE GENOMIC DNA]</scope>
    <source>
        <strain evidence="2 3">SMS4</strain>
    </source>
</reference>
<dbReference type="RefSeq" id="WP_305977565.1">
    <property type="nucleotide sequence ID" value="NZ_JAPJDZ010000162.1"/>
</dbReference>
<evidence type="ECO:0000313" key="3">
    <source>
        <dbReference type="Proteomes" id="UP001231109"/>
    </source>
</evidence>
<proteinExistence type="predicted"/>
<accession>A0ABT9I4V7</accession>
<feature type="signal peptide" evidence="1">
    <location>
        <begin position="1"/>
        <end position="18"/>
    </location>
</feature>
<gene>
    <name evidence="2" type="ORF">ORJ04_21060</name>
</gene>
<protein>
    <recommendedName>
        <fullName evidence="4">Lipoprotein</fullName>
    </recommendedName>
</protein>